<feature type="compositionally biased region" description="Basic residues" evidence="1">
    <location>
        <begin position="9"/>
        <end position="34"/>
    </location>
</feature>
<feature type="compositionally biased region" description="Basic and acidic residues" evidence="1">
    <location>
        <begin position="162"/>
        <end position="186"/>
    </location>
</feature>
<protein>
    <submittedName>
        <fullName evidence="2">Uncharacterized protein</fullName>
    </submittedName>
</protein>
<dbReference type="PANTHER" id="PTHR36808:SF1">
    <property type="entry name" value="TRANSCRIPTIONAL REGULATOR ATRX-LIKE PROTEIN"/>
    <property type="match status" value="1"/>
</dbReference>
<feature type="compositionally biased region" description="Basic residues" evidence="1">
    <location>
        <begin position="51"/>
        <end position="70"/>
    </location>
</feature>
<feature type="region of interest" description="Disordered" evidence="1">
    <location>
        <begin position="349"/>
        <end position="368"/>
    </location>
</feature>
<dbReference type="AlphaFoldDB" id="A0A835UNU2"/>
<feature type="compositionally biased region" description="Polar residues" evidence="1">
    <location>
        <begin position="467"/>
        <end position="479"/>
    </location>
</feature>
<feature type="region of interest" description="Disordered" evidence="1">
    <location>
        <begin position="464"/>
        <end position="501"/>
    </location>
</feature>
<evidence type="ECO:0000313" key="2">
    <source>
        <dbReference type="EMBL" id="KAG0468532.1"/>
    </source>
</evidence>
<sequence length="501" mass="56682">MASGAASSRRTKRVPAEHRGRRKNANKSLKRRRVSSSPSSCFSDSDDDYRNRRRRVDARRKPEKRRGRDKKRSENRKDRRFRGRNVSSSWDSSSSCSTCRSRSIDSFGRSRSPVRRQEFKKGKRKIKSRGRRLDRGSKISSSCSTCSGSSSCSWSSGRRRSCRDERRKEKGDLGRKGKRRENDDFGLRGSSVMDTLGDAEGKCGSEGKEINTQMNNQNHDFLQAAGGIVEHNFGRVEQDEMMDPGYYDQATETDRWMDEGKVEKDFYFGQFEESAFGRQEAHALESYQCGKNYFERSDGSHTYEFKYNSETGRRIKSEVVVVNKIGSESDDLELLLRQKALENLKKLREEQSVNNRSSVHRKNNSDGDVCSEKPCITVKSSIAMSESDTFSEKDVLVGAPLHESKVNSLIEQLANKASDDYNSDKQMMFTSLSTSRSSEQFDKDIMIFQSASVGANSGVEILKKISSEQTPNGGSQEKASSAAECRTSLRHTDGEKNGWFS</sequence>
<evidence type="ECO:0000256" key="1">
    <source>
        <dbReference type="SAM" id="MobiDB-lite"/>
    </source>
</evidence>
<proteinExistence type="predicted"/>
<feature type="compositionally biased region" description="Low complexity" evidence="1">
    <location>
        <begin position="87"/>
        <end position="106"/>
    </location>
</feature>
<evidence type="ECO:0000313" key="3">
    <source>
        <dbReference type="Proteomes" id="UP000639772"/>
    </source>
</evidence>
<feature type="region of interest" description="Disordered" evidence="1">
    <location>
        <begin position="1"/>
        <end position="193"/>
    </location>
</feature>
<reference evidence="2 3" key="1">
    <citation type="journal article" date="2020" name="Nat. Food">
        <title>A phased Vanilla planifolia genome enables genetic improvement of flavour and production.</title>
        <authorList>
            <person name="Hasing T."/>
            <person name="Tang H."/>
            <person name="Brym M."/>
            <person name="Khazi F."/>
            <person name="Huang T."/>
            <person name="Chambers A.H."/>
        </authorList>
    </citation>
    <scope>NUCLEOTIDE SEQUENCE [LARGE SCALE GENOMIC DNA]</scope>
    <source>
        <tissue evidence="2">Leaf</tissue>
    </source>
</reference>
<feature type="compositionally biased region" description="Basic residues" evidence="1">
    <location>
        <begin position="121"/>
        <end position="130"/>
    </location>
</feature>
<feature type="compositionally biased region" description="Basic and acidic residues" evidence="1">
    <location>
        <begin position="490"/>
        <end position="501"/>
    </location>
</feature>
<gene>
    <name evidence="2" type="ORF">HPP92_017860</name>
</gene>
<dbReference type="PANTHER" id="PTHR36808">
    <property type="entry name" value="TRANSCRIPTIONAL REGULATOR ATRX-LIKE PROTEIN"/>
    <property type="match status" value="1"/>
</dbReference>
<dbReference type="EMBL" id="JADCNM010000009">
    <property type="protein sequence ID" value="KAG0468532.1"/>
    <property type="molecule type" value="Genomic_DNA"/>
</dbReference>
<organism evidence="2 3">
    <name type="scientific">Vanilla planifolia</name>
    <name type="common">Vanilla</name>
    <dbReference type="NCBI Taxonomy" id="51239"/>
    <lineage>
        <taxon>Eukaryota</taxon>
        <taxon>Viridiplantae</taxon>
        <taxon>Streptophyta</taxon>
        <taxon>Embryophyta</taxon>
        <taxon>Tracheophyta</taxon>
        <taxon>Spermatophyta</taxon>
        <taxon>Magnoliopsida</taxon>
        <taxon>Liliopsida</taxon>
        <taxon>Asparagales</taxon>
        <taxon>Orchidaceae</taxon>
        <taxon>Vanilloideae</taxon>
        <taxon>Vanilleae</taxon>
        <taxon>Vanilla</taxon>
    </lineage>
</organism>
<dbReference type="Proteomes" id="UP000639772">
    <property type="component" value="Chromosome 9"/>
</dbReference>
<accession>A0A835UNU2</accession>
<name>A0A835UNU2_VANPL</name>
<feature type="compositionally biased region" description="Low complexity" evidence="1">
    <location>
        <begin position="138"/>
        <end position="156"/>
    </location>
</feature>
<comment type="caution">
    <text evidence="2">The sequence shown here is derived from an EMBL/GenBank/DDBJ whole genome shotgun (WGS) entry which is preliminary data.</text>
</comment>